<keyword evidence="1" id="KW-0472">Membrane</keyword>
<dbReference type="Proteomes" id="UP000663870">
    <property type="component" value="Unassembled WGS sequence"/>
</dbReference>
<feature type="transmembrane region" description="Helical" evidence="1">
    <location>
        <begin position="297"/>
        <end position="323"/>
    </location>
</feature>
<accession>A0A814XDC9</accession>
<sequence>MIIIVVVGFGEYRNCTPNKLIFLSNCSFNYYNYSSYLFNNNNITTNDKRTLSMILPYPLNRNDDNDLLITIINHNKSSKPFIRFNLNMIQCSYKNLLFDWQSLESSSTLNGEFVRTTFINKNIMYLPSGKIYLKNLTKIDCSTKTLYRTDHKQLFKLDLNIESTLNDYCSNDNSCYPYENYQCDHIKHRCICRQPLQSYLIQNQYPICIHIVHTIEQCTMKNIRCLEWCHQNSSSTMCTCPKNTSTKILLDNDRAYCESQIGGICNSFIRCSSNETCIHGICQNINYKPYYLNSLNIVTISIIVLCLILFMISLIVGISIYILRRQQQKNQYLAPIDSICTNQQQLTLPTKCDYDNVTYKVFRNNTKLSSSDDNDSTPITTSDDCIYEPKVVYLGGEQQLTAIFA</sequence>
<reference evidence="3" key="1">
    <citation type="submission" date="2021-02" db="EMBL/GenBank/DDBJ databases">
        <authorList>
            <person name="Nowell W R."/>
        </authorList>
    </citation>
    <scope>NUCLEOTIDE SEQUENCE</scope>
</reference>
<evidence type="ECO:0000256" key="1">
    <source>
        <dbReference type="SAM" id="Phobius"/>
    </source>
</evidence>
<keyword evidence="1" id="KW-0812">Transmembrane</keyword>
<protein>
    <submittedName>
        <fullName evidence="3">Uncharacterized protein</fullName>
    </submittedName>
</protein>
<dbReference type="Proteomes" id="UP000663854">
    <property type="component" value="Unassembled WGS sequence"/>
</dbReference>
<dbReference type="EMBL" id="CAJNOL010000820">
    <property type="protein sequence ID" value="CAF1209689.1"/>
    <property type="molecule type" value="Genomic_DNA"/>
</dbReference>
<keyword evidence="4" id="KW-1185">Reference proteome</keyword>
<organism evidence="3 4">
    <name type="scientific">Rotaria sordida</name>
    <dbReference type="NCBI Taxonomy" id="392033"/>
    <lineage>
        <taxon>Eukaryota</taxon>
        <taxon>Metazoa</taxon>
        <taxon>Spiralia</taxon>
        <taxon>Gnathifera</taxon>
        <taxon>Rotifera</taxon>
        <taxon>Eurotatoria</taxon>
        <taxon>Bdelloidea</taxon>
        <taxon>Philodinida</taxon>
        <taxon>Philodinidae</taxon>
        <taxon>Rotaria</taxon>
    </lineage>
</organism>
<name>A0A814XDC9_9BILA</name>
<gene>
    <name evidence="3" type="ORF">JXQ802_LOCUS24868</name>
    <name evidence="2" type="ORF">PYM288_LOCUS9476</name>
</gene>
<evidence type="ECO:0000313" key="3">
    <source>
        <dbReference type="EMBL" id="CAF1209689.1"/>
    </source>
</evidence>
<proteinExistence type="predicted"/>
<dbReference type="AlphaFoldDB" id="A0A814XDC9"/>
<evidence type="ECO:0000313" key="4">
    <source>
        <dbReference type="Proteomes" id="UP000663870"/>
    </source>
</evidence>
<dbReference type="EMBL" id="CAJNOH010000138">
    <property type="protein sequence ID" value="CAF0899978.1"/>
    <property type="molecule type" value="Genomic_DNA"/>
</dbReference>
<comment type="caution">
    <text evidence="3">The sequence shown here is derived from an EMBL/GenBank/DDBJ whole genome shotgun (WGS) entry which is preliminary data.</text>
</comment>
<keyword evidence="1" id="KW-1133">Transmembrane helix</keyword>
<evidence type="ECO:0000313" key="2">
    <source>
        <dbReference type="EMBL" id="CAF0899978.1"/>
    </source>
</evidence>